<evidence type="ECO:0000259" key="1">
    <source>
        <dbReference type="Pfam" id="PF09860"/>
    </source>
</evidence>
<dbReference type="Pfam" id="PF09860">
    <property type="entry name" value="DUF2087"/>
    <property type="match status" value="1"/>
</dbReference>
<evidence type="ECO:0000313" key="3">
    <source>
        <dbReference type="Proteomes" id="UP001208017"/>
    </source>
</evidence>
<proteinExistence type="predicted"/>
<dbReference type="Proteomes" id="UP001208017">
    <property type="component" value="Unassembled WGS sequence"/>
</dbReference>
<dbReference type="EMBL" id="JAPMLT010000007">
    <property type="protein sequence ID" value="MCX7570777.1"/>
    <property type="molecule type" value="Genomic_DNA"/>
</dbReference>
<evidence type="ECO:0000313" key="2">
    <source>
        <dbReference type="EMBL" id="MCX7570777.1"/>
    </source>
</evidence>
<gene>
    <name evidence="2" type="ORF">OS242_12490</name>
</gene>
<feature type="domain" description="DUF2087" evidence="1">
    <location>
        <begin position="185"/>
        <end position="252"/>
    </location>
</feature>
<dbReference type="RefSeq" id="WP_267152030.1">
    <property type="nucleotide sequence ID" value="NZ_JAPMLT010000007.1"/>
</dbReference>
<protein>
    <submittedName>
        <fullName evidence="2">DUF2087 domain-containing protein</fullName>
    </submittedName>
</protein>
<sequence length="254" mass="29188">MSDVSELFWNASVEEIKSGYVHDSAAGTYTCLVCGEVFEQGVIYPADEVLYEASRYVKVHIEAEHRSMFEYLLGLEKKWTGLTDLQKTLLGYFHDGYSDQEIVKEMDGGSTSTIRNHRFTMREKEKQAKVLLAILELAGSKAGKKERFVPIHRTATMVDARYAITEAENEGILKTYFPEGPEGPISSFPKKEKRKLAILRHLMQRFEAGRKYSEKEVNTVLEAAFHDYVTLRRYLIEYGFLDRQADGSAYWVKR</sequence>
<accession>A0ABT3X480</accession>
<comment type="caution">
    <text evidence="2">The sequence shown here is derived from an EMBL/GenBank/DDBJ whole genome shotgun (WGS) entry which is preliminary data.</text>
</comment>
<keyword evidence="3" id="KW-1185">Reference proteome</keyword>
<dbReference type="InterPro" id="IPR018656">
    <property type="entry name" value="DUF2087"/>
</dbReference>
<reference evidence="2 3" key="1">
    <citation type="submission" date="2022-11" db="EMBL/GenBank/DDBJ databases">
        <title>Study of microbial diversity in lake waters.</title>
        <authorList>
            <person name="Zhang J."/>
        </authorList>
    </citation>
    <scope>NUCLEOTIDE SEQUENCE [LARGE SCALE GENOMIC DNA]</scope>
    <source>
        <strain evidence="2 3">DT12</strain>
    </source>
</reference>
<name>A0ABT3X480_9BACL</name>
<organism evidence="2 3">
    <name type="scientific">Tumebacillus lacus</name>
    <dbReference type="NCBI Taxonomy" id="2995335"/>
    <lineage>
        <taxon>Bacteria</taxon>
        <taxon>Bacillati</taxon>
        <taxon>Bacillota</taxon>
        <taxon>Bacilli</taxon>
        <taxon>Bacillales</taxon>
        <taxon>Alicyclobacillaceae</taxon>
        <taxon>Tumebacillus</taxon>
    </lineage>
</organism>